<gene>
    <name evidence="1" type="ORF">KIH39_25235</name>
</gene>
<evidence type="ECO:0000313" key="2">
    <source>
        <dbReference type="Proteomes" id="UP000676194"/>
    </source>
</evidence>
<organism evidence="1 2">
    <name type="scientific">Telmatocola sphagniphila</name>
    <dbReference type="NCBI Taxonomy" id="1123043"/>
    <lineage>
        <taxon>Bacteria</taxon>
        <taxon>Pseudomonadati</taxon>
        <taxon>Planctomycetota</taxon>
        <taxon>Planctomycetia</taxon>
        <taxon>Gemmatales</taxon>
        <taxon>Gemmataceae</taxon>
    </lineage>
</organism>
<sequence length="1265" mass="143914">MQSTFGDLSQKVPPAGLLGYLNFSDGQPNGKFQQQLNEAYRFLADHGDVTPWHSLKVWLQDQAATLEATGSSAFKDLIQARAVIRFAFDRVLVHYKEFHSDLLANQKDCILFSPFFLVRVCEAVLNQGGPWNEDSRIIAGAVQKLNDFVGHRPVAILETRAQTDYYKHEKVRPIPLYIRGSGVGAGPYSKIVEKALEILNSTPEEILREACFNINRLDELAMDPRPYDHTHPSNRRPNYLFGEWDPHCIDGSGYYRRFVVRPNILSALAQWATDPGEDSEGRLFESAAVLAGTLLMASGISGDGPSCHDSDSKLAILVPQNARYRDAFYAQLLDKQNGTFAKRLQKEAKKLRQPFGGIRQHLNHTLARERAGQLQDRELALLFADMGYPRISRDYAARIPTASIRILSEIRIRQTGLEFQIRNGRTAGAHLLISEIEDFIHRGIDCGALPDPWNILGFQGLFPLFQAREDSVFDTRHEELIDVVQRQLAIYSSALAVTAANGDTSLQSMLGRGIKKFAAWWDQFAAYEVSDLPAVKGGDRSEAALHVASALALWAEERRQTDKFDLPKKTQNALRFWRNQRERFKSAPAYVQVIDALIQQQDWWASMGLMMAWLNEAETMPLTDGEPDFFELGHRWMAGVLRINDDAARRSLIERFFEMLEANAGDYWNVPDLVVSSTPVDKEETYSSAYDDVSYKDSTSDEDDGGIIGGGEDDDISLETYQVLFERRLGFLKMMGELICKAIPYHHCKDWLDTAWYWRKKLEELLDILHEIMISPPSGGVEDVIEYDRKKAEKDQLIEMAIDTTVAVGAGVQLLAAADLPEDPLSTCLVSNDPQKIRAALPGLLEKLSGEPLLFIPLVEGGHPKQVLRAKLNLHLLETLLDRIPRFGLVRETFHLVQVARSMEQNSPPEGRKISEFDRLFRMALRAVSETLLDVAAESEKESKLSNVRNVSQLLRKVADSFLQLWISHSQTLRLSAIEGVEDWVALRSFIKTYGRELFTPAFMNHGNLRGILQRGVENWLESLAENATENPPEKLLTDLEQGVISRRRAGQHLEVVLQAVTEHFDEFRDYNTTTTQSDYGENLHVLMDFLRLKVAYDRYAWRMRPLVIAHEVLCRRGQAEYAEQWRANIEDFTRKLADNLLEDLARLEAEHVIRLRTIRDRLEERFLLPLRLDELSALIEPCIEEARNESGSKEKINEFLEKLHPLAERPTGVGLEAPDWLIELQNEVRRSRESAAIEPPRPERFALNWSDLQRQLSEWDKPID</sequence>
<proteinExistence type="predicted"/>
<name>A0A8E6B4Q2_9BACT</name>
<keyword evidence="2" id="KW-1185">Reference proteome</keyword>
<dbReference type="KEGG" id="tsph:KIH39_25235"/>
<accession>A0A8E6B4Q2</accession>
<dbReference type="RefSeq" id="WP_213496735.1">
    <property type="nucleotide sequence ID" value="NZ_CP074694.1"/>
</dbReference>
<dbReference type="Proteomes" id="UP000676194">
    <property type="component" value="Chromosome"/>
</dbReference>
<dbReference type="EMBL" id="CP074694">
    <property type="protein sequence ID" value="QVL32100.1"/>
    <property type="molecule type" value="Genomic_DNA"/>
</dbReference>
<dbReference type="AlphaFoldDB" id="A0A8E6B4Q2"/>
<protein>
    <submittedName>
        <fullName evidence="1">Uncharacterized protein</fullName>
    </submittedName>
</protein>
<evidence type="ECO:0000313" key="1">
    <source>
        <dbReference type="EMBL" id="QVL32100.1"/>
    </source>
</evidence>
<reference evidence="1" key="1">
    <citation type="submission" date="2021-05" db="EMBL/GenBank/DDBJ databases">
        <title>Complete genome sequence of the cellulolytic planctomycete Telmatocola sphagniphila SP2T and characterization of the first cellulase from planctomycetes.</title>
        <authorList>
            <person name="Rakitin A.L."/>
            <person name="Beletsky A.V."/>
            <person name="Naumoff D.G."/>
            <person name="Kulichevskaya I.S."/>
            <person name="Mardanov A.V."/>
            <person name="Ravin N.V."/>
            <person name="Dedysh S.N."/>
        </authorList>
    </citation>
    <scope>NUCLEOTIDE SEQUENCE</scope>
    <source>
        <strain evidence="1">SP2T</strain>
    </source>
</reference>